<dbReference type="KEGG" id="psoj:PHYSODRAFT_421085"/>
<feature type="non-terminal residue" evidence="2">
    <location>
        <position position="1"/>
    </location>
</feature>
<name>G4Z1R7_PHYSP</name>
<dbReference type="GeneID" id="20652150"/>
<dbReference type="Proteomes" id="UP000002640">
    <property type="component" value="Unassembled WGS sequence"/>
</dbReference>
<keyword evidence="1" id="KW-1133">Transmembrane helix</keyword>
<accession>G4Z1R7</accession>
<reference evidence="2 3" key="1">
    <citation type="journal article" date="2006" name="Science">
        <title>Phytophthora genome sequences uncover evolutionary origins and mechanisms of pathogenesis.</title>
        <authorList>
            <person name="Tyler B.M."/>
            <person name="Tripathy S."/>
            <person name="Zhang X."/>
            <person name="Dehal P."/>
            <person name="Jiang R.H."/>
            <person name="Aerts A."/>
            <person name="Arredondo F.D."/>
            <person name="Baxter L."/>
            <person name="Bensasson D."/>
            <person name="Beynon J.L."/>
            <person name="Chapman J."/>
            <person name="Damasceno C.M."/>
            <person name="Dorrance A.E."/>
            <person name="Dou D."/>
            <person name="Dickerman A.W."/>
            <person name="Dubchak I.L."/>
            <person name="Garbelotto M."/>
            <person name="Gijzen M."/>
            <person name="Gordon S.G."/>
            <person name="Govers F."/>
            <person name="Grunwald N.J."/>
            <person name="Huang W."/>
            <person name="Ivors K.L."/>
            <person name="Jones R.W."/>
            <person name="Kamoun S."/>
            <person name="Krampis K."/>
            <person name="Lamour K.H."/>
            <person name="Lee M.K."/>
            <person name="McDonald W.H."/>
            <person name="Medina M."/>
            <person name="Meijer H.J."/>
            <person name="Nordberg E.K."/>
            <person name="Maclean D.J."/>
            <person name="Ospina-Giraldo M.D."/>
            <person name="Morris P.F."/>
            <person name="Phuntumart V."/>
            <person name="Putnam N.H."/>
            <person name="Rash S."/>
            <person name="Rose J.K."/>
            <person name="Sakihama Y."/>
            <person name="Salamov A.A."/>
            <person name="Savidor A."/>
            <person name="Scheuring C.F."/>
            <person name="Smith B.M."/>
            <person name="Sobral B.W."/>
            <person name="Terry A."/>
            <person name="Torto-Alalibo T.A."/>
            <person name="Win J."/>
            <person name="Xu Z."/>
            <person name="Zhang H."/>
            <person name="Grigoriev I.V."/>
            <person name="Rokhsar D.S."/>
            <person name="Boore J.L."/>
        </authorList>
    </citation>
    <scope>NUCLEOTIDE SEQUENCE [LARGE SCALE GENOMIC DNA]</scope>
    <source>
        <strain evidence="2 3">P6497</strain>
    </source>
</reference>
<dbReference type="EMBL" id="JH159152">
    <property type="protein sequence ID" value="EGZ26435.1"/>
    <property type="molecule type" value="Genomic_DNA"/>
</dbReference>
<dbReference type="AlphaFoldDB" id="G4Z1R7"/>
<protein>
    <submittedName>
        <fullName evidence="2">Uncharacterized protein</fullName>
    </submittedName>
</protein>
<evidence type="ECO:0000256" key="1">
    <source>
        <dbReference type="SAM" id="Phobius"/>
    </source>
</evidence>
<proteinExistence type="predicted"/>
<gene>
    <name evidence="2" type="ORF">PHYSODRAFT_421085</name>
</gene>
<feature type="transmembrane region" description="Helical" evidence="1">
    <location>
        <begin position="53"/>
        <end position="75"/>
    </location>
</feature>
<keyword evidence="1" id="KW-0812">Transmembrane</keyword>
<keyword evidence="1" id="KW-0472">Membrane</keyword>
<keyword evidence="3" id="KW-1185">Reference proteome</keyword>
<dbReference type="RefSeq" id="XP_009521723.1">
    <property type="nucleotide sequence ID" value="XM_009523428.1"/>
</dbReference>
<evidence type="ECO:0000313" key="3">
    <source>
        <dbReference type="Proteomes" id="UP000002640"/>
    </source>
</evidence>
<organism evidence="2 3">
    <name type="scientific">Phytophthora sojae (strain P6497)</name>
    <name type="common">Soybean stem and root rot agent</name>
    <name type="synonym">Phytophthora megasperma f. sp. glycines</name>
    <dbReference type="NCBI Taxonomy" id="1094619"/>
    <lineage>
        <taxon>Eukaryota</taxon>
        <taxon>Sar</taxon>
        <taxon>Stramenopiles</taxon>
        <taxon>Oomycota</taxon>
        <taxon>Peronosporomycetes</taxon>
        <taxon>Peronosporales</taxon>
        <taxon>Peronosporaceae</taxon>
        <taxon>Phytophthora</taxon>
    </lineage>
</organism>
<evidence type="ECO:0000313" key="2">
    <source>
        <dbReference type="EMBL" id="EGZ26435.1"/>
    </source>
</evidence>
<feature type="non-terminal residue" evidence="2">
    <location>
        <position position="109"/>
    </location>
</feature>
<sequence>NEVLLVQDQMGISCVIAMQTALQKACFEQRGDNLVIDWTHDTHNMGYHLGENITVLFCMIGGVYLIVCIIGSLVVTSATGRGIPVVDFLSLDQKAPTTTQIVEFFKRNN</sequence>
<dbReference type="InParanoid" id="G4Z1R7"/>